<dbReference type="PROSITE" id="PS51767">
    <property type="entry name" value="PEPTIDASE_A1"/>
    <property type="match status" value="1"/>
</dbReference>
<evidence type="ECO:0000256" key="3">
    <source>
        <dbReference type="ARBA" id="ARBA00022750"/>
    </source>
</evidence>
<dbReference type="InterPro" id="IPR021109">
    <property type="entry name" value="Peptidase_aspartic_dom_sf"/>
</dbReference>
<sequence>MTRISCSLGVLSLIHLFILYTVPSVTAEPIHIPVTRRSRAGARDVHYYAATADRIRSKYGFATSNKSKRNVLNRLGRRASSAGISIINQDQDASYFGTISIGTPGQSMDVILDTGSSDLWVAGTGCSSCASGTPTFDSSKSSSFKQSSSSSSSSGHNGGETEIQYGSGAVEGNLAQDTVSLGGFSVSSQTFLVATGVTQELLDGPVSGIMGLAFESISSTNSVPFWQALVNAGDLSAPEMSFWLTRTADESGGSSVNGDTEVPGGVFTLGGTNTSLFSGDIEFNNVQGTPSFWMLNLSALTVQSQTVSLGSSSQLTAIDTGTTLIGGPTDAVQAFWASVQGSAAVQQEEGFFSFPCSTSLNTTISFGGTAWPISAADMNLGPVSQGSSDCLGGIFDLSLGSNIPEGSGNPTWVVGDVFLKNVYTVFRGTTSSSSGASSGTPAVGFAQLSSAAGGSGTVPSSSASATSSAALTSTSATSSSSGANSESSASTVLNSTFISSASIIPSSSISLPSTVTSTGTAPGNSSESTSGSSGNGASRAHGVDSAMLSALLATAGVVLGALLVHAH</sequence>
<evidence type="ECO:0000256" key="5">
    <source>
        <dbReference type="PIRSR" id="PIRSR601461-1"/>
    </source>
</evidence>
<feature type="signal peptide" evidence="8">
    <location>
        <begin position="1"/>
        <end position="27"/>
    </location>
</feature>
<feature type="active site" evidence="5">
    <location>
        <position position="319"/>
    </location>
</feature>
<feature type="region of interest" description="Disordered" evidence="7">
    <location>
        <begin position="514"/>
        <end position="540"/>
    </location>
</feature>
<dbReference type="Proteomes" id="UP000799118">
    <property type="component" value="Unassembled WGS sequence"/>
</dbReference>
<dbReference type="EMBL" id="ML769428">
    <property type="protein sequence ID" value="KAE9403076.1"/>
    <property type="molecule type" value="Genomic_DNA"/>
</dbReference>
<dbReference type="GO" id="GO:0004190">
    <property type="term" value="F:aspartic-type endopeptidase activity"/>
    <property type="evidence" value="ECO:0007669"/>
    <property type="project" value="UniProtKB-KW"/>
</dbReference>
<evidence type="ECO:0000256" key="7">
    <source>
        <dbReference type="SAM" id="MobiDB-lite"/>
    </source>
</evidence>
<feature type="compositionally biased region" description="Low complexity" evidence="7">
    <location>
        <begin position="514"/>
        <end position="538"/>
    </location>
</feature>
<evidence type="ECO:0000256" key="4">
    <source>
        <dbReference type="ARBA" id="ARBA00022801"/>
    </source>
</evidence>
<keyword evidence="11" id="KW-1185">Reference proteome</keyword>
<dbReference type="PANTHER" id="PTHR47966:SF6">
    <property type="entry name" value="PEPTIDASE A1 DOMAIN-CONTAINING PROTEIN"/>
    <property type="match status" value="1"/>
</dbReference>
<evidence type="ECO:0000256" key="1">
    <source>
        <dbReference type="ARBA" id="ARBA00007447"/>
    </source>
</evidence>
<protein>
    <submittedName>
        <fullName evidence="10">Acid protease</fullName>
    </submittedName>
</protein>
<dbReference type="GO" id="GO:0006508">
    <property type="term" value="P:proteolysis"/>
    <property type="evidence" value="ECO:0007669"/>
    <property type="project" value="UniProtKB-KW"/>
</dbReference>
<comment type="similarity">
    <text evidence="1 6">Belongs to the peptidase A1 family.</text>
</comment>
<proteinExistence type="inferred from homology"/>
<feature type="chain" id="PRO_5025495217" evidence="8">
    <location>
        <begin position="28"/>
        <end position="567"/>
    </location>
</feature>
<keyword evidence="2 6" id="KW-0645">Protease</keyword>
<evidence type="ECO:0000313" key="11">
    <source>
        <dbReference type="Proteomes" id="UP000799118"/>
    </source>
</evidence>
<dbReference type="SUPFAM" id="SSF50630">
    <property type="entry name" value="Acid proteases"/>
    <property type="match status" value="1"/>
</dbReference>
<dbReference type="AlphaFoldDB" id="A0A6A4HXW3"/>
<dbReference type="PROSITE" id="PS00141">
    <property type="entry name" value="ASP_PROTEASE"/>
    <property type="match status" value="1"/>
</dbReference>
<dbReference type="InterPro" id="IPR001461">
    <property type="entry name" value="Aspartic_peptidase_A1"/>
</dbReference>
<evidence type="ECO:0000256" key="8">
    <source>
        <dbReference type="SAM" id="SignalP"/>
    </source>
</evidence>
<dbReference type="CDD" id="cd05471">
    <property type="entry name" value="pepsin_like"/>
    <property type="match status" value="1"/>
</dbReference>
<keyword evidence="4 6" id="KW-0378">Hydrolase</keyword>
<dbReference type="InterPro" id="IPR001969">
    <property type="entry name" value="Aspartic_peptidase_AS"/>
</dbReference>
<feature type="active site" evidence="5">
    <location>
        <position position="113"/>
    </location>
</feature>
<dbReference type="FunFam" id="2.40.70.10:FF:000115">
    <property type="entry name" value="Lysosomal aspartic protease"/>
    <property type="match status" value="1"/>
</dbReference>
<feature type="domain" description="Peptidase A1" evidence="9">
    <location>
        <begin position="95"/>
        <end position="437"/>
    </location>
</feature>
<evidence type="ECO:0000313" key="10">
    <source>
        <dbReference type="EMBL" id="KAE9403076.1"/>
    </source>
</evidence>
<accession>A0A6A4HXW3</accession>
<organism evidence="10 11">
    <name type="scientific">Gymnopus androsaceus JB14</name>
    <dbReference type="NCBI Taxonomy" id="1447944"/>
    <lineage>
        <taxon>Eukaryota</taxon>
        <taxon>Fungi</taxon>
        <taxon>Dikarya</taxon>
        <taxon>Basidiomycota</taxon>
        <taxon>Agaricomycotina</taxon>
        <taxon>Agaricomycetes</taxon>
        <taxon>Agaricomycetidae</taxon>
        <taxon>Agaricales</taxon>
        <taxon>Marasmiineae</taxon>
        <taxon>Omphalotaceae</taxon>
        <taxon>Gymnopus</taxon>
    </lineage>
</organism>
<dbReference type="Pfam" id="PF00026">
    <property type="entry name" value="Asp"/>
    <property type="match status" value="1"/>
</dbReference>
<evidence type="ECO:0000256" key="2">
    <source>
        <dbReference type="ARBA" id="ARBA00022670"/>
    </source>
</evidence>
<dbReference type="PANTHER" id="PTHR47966">
    <property type="entry name" value="BETA-SITE APP-CLEAVING ENZYME, ISOFORM A-RELATED"/>
    <property type="match status" value="1"/>
</dbReference>
<keyword evidence="8" id="KW-0732">Signal</keyword>
<dbReference type="Gene3D" id="2.40.70.10">
    <property type="entry name" value="Acid Proteases"/>
    <property type="match status" value="2"/>
</dbReference>
<gene>
    <name evidence="10" type="ORF">BT96DRAFT_964577</name>
</gene>
<reference evidence="10" key="1">
    <citation type="journal article" date="2019" name="Environ. Microbiol.">
        <title>Fungal ecological strategies reflected in gene transcription - a case study of two litter decomposers.</title>
        <authorList>
            <person name="Barbi F."/>
            <person name="Kohler A."/>
            <person name="Barry K."/>
            <person name="Baskaran P."/>
            <person name="Daum C."/>
            <person name="Fauchery L."/>
            <person name="Ihrmark K."/>
            <person name="Kuo A."/>
            <person name="LaButti K."/>
            <person name="Lipzen A."/>
            <person name="Morin E."/>
            <person name="Grigoriev I.V."/>
            <person name="Henrissat B."/>
            <person name="Lindahl B."/>
            <person name="Martin F."/>
        </authorList>
    </citation>
    <scope>NUCLEOTIDE SEQUENCE</scope>
    <source>
        <strain evidence="10">JB14</strain>
    </source>
</reference>
<feature type="region of interest" description="Disordered" evidence="7">
    <location>
        <begin position="135"/>
        <end position="164"/>
    </location>
</feature>
<dbReference type="OrthoDB" id="771136at2759"/>
<evidence type="ECO:0000256" key="6">
    <source>
        <dbReference type="RuleBase" id="RU000454"/>
    </source>
</evidence>
<dbReference type="InterPro" id="IPR033121">
    <property type="entry name" value="PEPTIDASE_A1"/>
</dbReference>
<dbReference type="PRINTS" id="PR00792">
    <property type="entry name" value="PEPSIN"/>
</dbReference>
<name>A0A6A4HXW3_9AGAR</name>
<feature type="compositionally biased region" description="Low complexity" evidence="7">
    <location>
        <begin position="138"/>
        <end position="154"/>
    </location>
</feature>
<evidence type="ECO:0000259" key="9">
    <source>
        <dbReference type="PROSITE" id="PS51767"/>
    </source>
</evidence>
<dbReference type="InterPro" id="IPR034164">
    <property type="entry name" value="Pepsin-like_dom"/>
</dbReference>
<keyword evidence="3 6" id="KW-0064">Aspartyl protease</keyword>